<sequence>MIPTRFFLRMSRWARHPPPMWKIKLVFAIALAGLLIAGIEHFIGWPDFLTLDPRPPRVPRMQ</sequence>
<dbReference type="Proteomes" id="UP000325291">
    <property type="component" value="Unassembled WGS sequence"/>
</dbReference>
<evidence type="ECO:0000313" key="1">
    <source>
        <dbReference type="EMBL" id="KAA0920949.1"/>
    </source>
</evidence>
<accession>A0A5A9ZUU4</accession>
<dbReference type="AlphaFoldDB" id="A0A5A9ZUU4"/>
<organism evidence="1 2">
    <name type="scientific">Aquicoccus porphyridii</name>
    <dbReference type="NCBI Taxonomy" id="1852029"/>
    <lineage>
        <taxon>Bacteria</taxon>
        <taxon>Pseudomonadati</taxon>
        <taxon>Pseudomonadota</taxon>
        <taxon>Alphaproteobacteria</taxon>
        <taxon>Rhodobacterales</taxon>
        <taxon>Paracoccaceae</taxon>
        <taxon>Aquicoccus</taxon>
    </lineage>
</organism>
<gene>
    <name evidence="1" type="ORF">FLO80_01880</name>
</gene>
<dbReference type="EMBL" id="VINQ01000001">
    <property type="protein sequence ID" value="KAA0920949.1"/>
    <property type="molecule type" value="Genomic_DNA"/>
</dbReference>
<keyword evidence="2" id="KW-1185">Reference proteome</keyword>
<evidence type="ECO:0000313" key="2">
    <source>
        <dbReference type="Proteomes" id="UP000325291"/>
    </source>
</evidence>
<reference evidence="1 2" key="1">
    <citation type="submission" date="2019-07" db="EMBL/GenBank/DDBJ databases">
        <title>Aquicoccus porphyridii gen. nov., sp. nov., isolated from a small marine red alga, Porphyridium marinum.</title>
        <authorList>
            <person name="Liu L."/>
        </authorList>
    </citation>
    <scope>NUCLEOTIDE SEQUENCE [LARGE SCALE GENOMIC DNA]</scope>
    <source>
        <strain evidence="1 2">L1 8-17</strain>
    </source>
</reference>
<dbReference type="RefSeq" id="WP_111362029.1">
    <property type="nucleotide sequence ID" value="NZ_JASHJG010000040.1"/>
</dbReference>
<comment type="caution">
    <text evidence="1">The sequence shown here is derived from an EMBL/GenBank/DDBJ whole genome shotgun (WGS) entry which is preliminary data.</text>
</comment>
<proteinExistence type="predicted"/>
<protein>
    <submittedName>
        <fullName evidence="1">Uncharacterized protein</fullName>
    </submittedName>
</protein>
<name>A0A5A9ZUU4_9RHOB</name>